<dbReference type="SMART" id="SM00342">
    <property type="entry name" value="HTH_ARAC"/>
    <property type="match status" value="1"/>
</dbReference>
<keyword evidence="3" id="KW-0804">Transcription</keyword>
<keyword evidence="6" id="KW-1185">Reference proteome</keyword>
<dbReference type="Pfam" id="PF12833">
    <property type="entry name" value="HTH_18"/>
    <property type="match status" value="1"/>
</dbReference>
<gene>
    <name evidence="5" type="primary">nphR1</name>
    <name evidence="5" type="ORF">COCCU_00080</name>
</gene>
<dbReference type="GO" id="GO:0003700">
    <property type="term" value="F:DNA-binding transcription factor activity"/>
    <property type="evidence" value="ECO:0007669"/>
    <property type="project" value="InterPro"/>
</dbReference>
<organism evidence="5 6">
    <name type="scientific">Corynebacterium occultum</name>
    <dbReference type="NCBI Taxonomy" id="2675219"/>
    <lineage>
        <taxon>Bacteria</taxon>
        <taxon>Bacillati</taxon>
        <taxon>Actinomycetota</taxon>
        <taxon>Actinomycetes</taxon>
        <taxon>Mycobacteriales</taxon>
        <taxon>Corynebacteriaceae</taxon>
        <taxon>Corynebacterium</taxon>
    </lineage>
</organism>
<accession>A0A6B8W1V6</accession>
<dbReference type="PANTHER" id="PTHR46796:SF6">
    <property type="entry name" value="ARAC SUBFAMILY"/>
    <property type="match status" value="1"/>
</dbReference>
<reference evidence="5 6" key="1">
    <citation type="submission" date="2019-11" db="EMBL/GenBank/DDBJ databases">
        <title>Complete genome sequence of Corynebacterium kalinowskii 1959, a novel Corynebacterium species isolated from soil of a small paddock in Vilsendorf, Germany.</title>
        <authorList>
            <person name="Schaffert L."/>
            <person name="Ruwe M."/>
            <person name="Milse J."/>
            <person name="Hanuschka K."/>
            <person name="Ortseifen V."/>
            <person name="Droste J."/>
            <person name="Brandt D."/>
            <person name="Schlueter L."/>
            <person name="Kutter Y."/>
            <person name="Vinke S."/>
            <person name="Viehoefer P."/>
            <person name="Jacob L."/>
            <person name="Luebke N.-C."/>
            <person name="Schulte-Berndt E."/>
            <person name="Hain C."/>
            <person name="Linder M."/>
            <person name="Schmidt P."/>
            <person name="Wollenschlaeger L."/>
            <person name="Luttermann T."/>
            <person name="Thieme E."/>
            <person name="Hassa J."/>
            <person name="Haak M."/>
            <person name="Wittchen M."/>
            <person name="Mentz A."/>
            <person name="Persicke M."/>
            <person name="Busche T."/>
            <person name="Ruckert C."/>
        </authorList>
    </citation>
    <scope>NUCLEOTIDE SEQUENCE [LARGE SCALE GENOMIC DNA]</scope>
    <source>
        <strain evidence="5 6">2039</strain>
    </source>
</reference>
<dbReference type="PROSITE" id="PS01124">
    <property type="entry name" value="HTH_ARAC_FAMILY_2"/>
    <property type="match status" value="1"/>
</dbReference>
<dbReference type="EMBL" id="CP046455">
    <property type="protein sequence ID" value="QGU05987.1"/>
    <property type="molecule type" value="Genomic_DNA"/>
</dbReference>
<keyword evidence="2" id="KW-0238">DNA-binding</keyword>
<evidence type="ECO:0000259" key="4">
    <source>
        <dbReference type="PROSITE" id="PS01124"/>
    </source>
</evidence>
<feature type="domain" description="HTH araC/xylS-type" evidence="4">
    <location>
        <begin position="204"/>
        <end position="305"/>
    </location>
</feature>
<evidence type="ECO:0000313" key="6">
    <source>
        <dbReference type="Proteomes" id="UP000424462"/>
    </source>
</evidence>
<dbReference type="PANTHER" id="PTHR46796">
    <property type="entry name" value="HTH-TYPE TRANSCRIPTIONAL ACTIVATOR RHAS-RELATED"/>
    <property type="match status" value="1"/>
</dbReference>
<dbReference type="Pfam" id="PF14525">
    <property type="entry name" value="AraC_binding_2"/>
    <property type="match status" value="1"/>
</dbReference>
<evidence type="ECO:0000256" key="3">
    <source>
        <dbReference type="ARBA" id="ARBA00023163"/>
    </source>
</evidence>
<dbReference type="GO" id="GO:0043565">
    <property type="term" value="F:sequence-specific DNA binding"/>
    <property type="evidence" value="ECO:0007669"/>
    <property type="project" value="InterPro"/>
</dbReference>
<dbReference type="InterPro" id="IPR050204">
    <property type="entry name" value="AraC_XylS_family_regulators"/>
</dbReference>
<dbReference type="KEGG" id="cok:COCCU_00080"/>
<evidence type="ECO:0000256" key="2">
    <source>
        <dbReference type="ARBA" id="ARBA00023125"/>
    </source>
</evidence>
<dbReference type="RefSeq" id="WP_156229605.1">
    <property type="nucleotide sequence ID" value="NZ_CP046455.1"/>
</dbReference>
<sequence>MDFRKTYNFTEWRRMVSGSFGDVRAVSPAPDFRGRATHRSVGEVELYDMDSDAHTVIHAENTDPDLRNSRCKLSLQLEGTATLLQDGRSCEMQPGDLALYTADRPYSLVFREPQRSLVVYFPRAFLHLRDDQLAQMTATPISRDEGLGKVAVPLFEQLAHNLDELQGEQAQPLLRTSLDLLVTVLSDQIQRLGQDSPGSSMLFRQATAYINDHLYDPGLSPSSIADALYVSVRSLHTHFAAMGTTVASFIRTCRLTAIHADLADPALQALPVHVISARHGLHDASHVSKTFRAEYGESPRAFRSRIFTPHP</sequence>
<evidence type="ECO:0000313" key="5">
    <source>
        <dbReference type="EMBL" id="QGU05987.1"/>
    </source>
</evidence>
<dbReference type="InterPro" id="IPR018060">
    <property type="entry name" value="HTH_AraC"/>
</dbReference>
<protein>
    <submittedName>
        <fullName evidence="5">Transcriptional activator NphR</fullName>
    </submittedName>
</protein>
<keyword evidence="1" id="KW-0805">Transcription regulation</keyword>
<dbReference type="InterPro" id="IPR035418">
    <property type="entry name" value="AraC-bd_2"/>
</dbReference>
<dbReference type="Gene3D" id="1.10.10.60">
    <property type="entry name" value="Homeodomain-like"/>
    <property type="match status" value="1"/>
</dbReference>
<name>A0A6B8W1V6_9CORY</name>
<proteinExistence type="predicted"/>
<evidence type="ECO:0000256" key="1">
    <source>
        <dbReference type="ARBA" id="ARBA00023015"/>
    </source>
</evidence>
<dbReference type="Proteomes" id="UP000424462">
    <property type="component" value="Chromosome"/>
</dbReference>
<dbReference type="AlphaFoldDB" id="A0A6B8W1V6"/>